<dbReference type="InterPro" id="IPR009061">
    <property type="entry name" value="DNA-bd_dom_put_sf"/>
</dbReference>
<protein>
    <submittedName>
        <fullName evidence="5">MerR family transcriptional regulator</fullName>
    </submittedName>
</protein>
<sequence length="279" mass="30971">MDSSQANLSIGDVSERTGVNTVTLRAWQRRYGLLNPQRTPKGHRLYTEQDVSLIKEILSWLEKGVAVSQVKALLGKEEIAKASFSQRVPELVALKDAITRFDSKAVHRLLADLTRNYPIKTLSATVLKPLSEAFENQNSDVSKLCRDFWLTQLGNVLVHRFHNNHKVNTKKACWLVSLLGDNTCLVYVEALKLQGEGYNVTIIDGMESGLLLLSRTLSEQAVEKLVIYSDQSFSAPLRREIEGVLENGPHITELVGQCRLIHPDLIGSVAVPSTDNVGA</sequence>
<proteinExistence type="predicted"/>
<dbReference type="Pfam" id="PF13411">
    <property type="entry name" value="MerR_1"/>
    <property type="match status" value="1"/>
</dbReference>
<dbReference type="InterPro" id="IPR000551">
    <property type="entry name" value="MerR-type_HTH_dom"/>
</dbReference>
<evidence type="ECO:0000313" key="6">
    <source>
        <dbReference type="Proteomes" id="UP001149400"/>
    </source>
</evidence>
<dbReference type="SUPFAM" id="SSF46955">
    <property type="entry name" value="Putative DNA-binding domain"/>
    <property type="match status" value="1"/>
</dbReference>
<dbReference type="Proteomes" id="UP001149400">
    <property type="component" value="Unassembled WGS sequence"/>
</dbReference>
<dbReference type="PANTHER" id="PTHR30204:SF67">
    <property type="entry name" value="HTH-TYPE TRANSCRIPTIONAL REGULATOR MLRA-RELATED"/>
    <property type="match status" value="1"/>
</dbReference>
<evidence type="ECO:0000256" key="3">
    <source>
        <dbReference type="ARBA" id="ARBA00023163"/>
    </source>
</evidence>
<dbReference type="RefSeq" id="WP_274163117.1">
    <property type="nucleotide sequence ID" value="NZ_JAJUBC010000003.1"/>
</dbReference>
<dbReference type="PROSITE" id="PS00552">
    <property type="entry name" value="HTH_MERR_1"/>
    <property type="match status" value="1"/>
</dbReference>
<dbReference type="EMBL" id="JAJUBC010000003">
    <property type="protein sequence ID" value="MDD1792201.1"/>
    <property type="molecule type" value="Genomic_DNA"/>
</dbReference>
<keyword evidence="1" id="KW-0805">Transcription regulation</keyword>
<dbReference type="Gene3D" id="1.10.1660.10">
    <property type="match status" value="1"/>
</dbReference>
<accession>A0ABT5QW17</accession>
<dbReference type="CDD" id="cd01104">
    <property type="entry name" value="HTH_MlrA-CarA"/>
    <property type="match status" value="1"/>
</dbReference>
<keyword evidence="6" id="KW-1185">Reference proteome</keyword>
<keyword evidence="3" id="KW-0804">Transcription</keyword>
<evidence type="ECO:0000256" key="1">
    <source>
        <dbReference type="ARBA" id="ARBA00023015"/>
    </source>
</evidence>
<gene>
    <name evidence="5" type="ORF">LRP50_03575</name>
</gene>
<name>A0ABT5QW17_9GAMM</name>
<keyword evidence="2" id="KW-0238">DNA-binding</keyword>
<dbReference type="SMART" id="SM00422">
    <property type="entry name" value="HTH_MERR"/>
    <property type="match status" value="1"/>
</dbReference>
<evidence type="ECO:0000256" key="2">
    <source>
        <dbReference type="ARBA" id="ARBA00023125"/>
    </source>
</evidence>
<organism evidence="5 6">
    <name type="scientific">Enterovibrio gelatinilyticus</name>
    <dbReference type="NCBI Taxonomy" id="2899819"/>
    <lineage>
        <taxon>Bacteria</taxon>
        <taxon>Pseudomonadati</taxon>
        <taxon>Pseudomonadota</taxon>
        <taxon>Gammaproteobacteria</taxon>
        <taxon>Vibrionales</taxon>
        <taxon>Vibrionaceae</taxon>
        <taxon>Enterovibrio</taxon>
    </lineage>
</organism>
<comment type="caution">
    <text evidence="5">The sequence shown here is derived from an EMBL/GenBank/DDBJ whole genome shotgun (WGS) entry which is preliminary data.</text>
</comment>
<dbReference type="PANTHER" id="PTHR30204">
    <property type="entry name" value="REDOX-CYCLING DRUG-SENSING TRANSCRIPTIONAL ACTIVATOR SOXR"/>
    <property type="match status" value="1"/>
</dbReference>
<dbReference type="PROSITE" id="PS50937">
    <property type="entry name" value="HTH_MERR_2"/>
    <property type="match status" value="1"/>
</dbReference>
<dbReference type="InterPro" id="IPR047057">
    <property type="entry name" value="MerR_fam"/>
</dbReference>
<evidence type="ECO:0000313" key="5">
    <source>
        <dbReference type="EMBL" id="MDD1792201.1"/>
    </source>
</evidence>
<reference evidence="5" key="1">
    <citation type="submission" date="2021-12" db="EMBL/GenBank/DDBJ databases">
        <title>Enterovibrio ZSDZ35 sp. nov. and Enterovibrio ZSDZ42 sp. nov., isolated from coastal seawater in Qingdao.</title>
        <authorList>
            <person name="Zhang P."/>
        </authorList>
    </citation>
    <scope>NUCLEOTIDE SEQUENCE</scope>
    <source>
        <strain evidence="5">ZSDZ42</strain>
    </source>
</reference>
<evidence type="ECO:0000259" key="4">
    <source>
        <dbReference type="PROSITE" id="PS50937"/>
    </source>
</evidence>
<feature type="domain" description="HTH merR-type" evidence="4">
    <location>
        <begin position="7"/>
        <end position="76"/>
    </location>
</feature>